<evidence type="ECO:0000259" key="8">
    <source>
        <dbReference type="PROSITE" id="PS50217"/>
    </source>
</evidence>
<dbReference type="InterPro" id="IPR046347">
    <property type="entry name" value="bZIP_sf"/>
</dbReference>
<feature type="region of interest" description="Disordered" evidence="7">
    <location>
        <begin position="265"/>
        <end position="336"/>
    </location>
</feature>
<feature type="compositionally biased region" description="Basic and acidic residues" evidence="7">
    <location>
        <begin position="203"/>
        <end position="212"/>
    </location>
</feature>
<organism evidence="9 10">
    <name type="scientific">Elysia crispata</name>
    <name type="common">lettuce slug</name>
    <dbReference type="NCBI Taxonomy" id="231223"/>
    <lineage>
        <taxon>Eukaryota</taxon>
        <taxon>Metazoa</taxon>
        <taxon>Spiralia</taxon>
        <taxon>Lophotrochozoa</taxon>
        <taxon>Mollusca</taxon>
        <taxon>Gastropoda</taxon>
        <taxon>Heterobranchia</taxon>
        <taxon>Euthyneura</taxon>
        <taxon>Panpulmonata</taxon>
        <taxon>Sacoglossa</taxon>
        <taxon>Placobranchoidea</taxon>
        <taxon>Plakobranchidae</taxon>
        <taxon>Elysia</taxon>
    </lineage>
</organism>
<name>A0AAE0ZJ40_9GAST</name>
<dbReference type="GO" id="GO:0003677">
    <property type="term" value="F:DNA binding"/>
    <property type="evidence" value="ECO:0007669"/>
    <property type="project" value="UniProtKB-KW"/>
</dbReference>
<feature type="compositionally biased region" description="Basic and acidic residues" evidence="7">
    <location>
        <begin position="397"/>
        <end position="412"/>
    </location>
</feature>
<dbReference type="FunFam" id="1.20.5.170:FF:000025">
    <property type="entry name" value="nuclear factor interleukin-3-regulated protein-like"/>
    <property type="match status" value="1"/>
</dbReference>
<comment type="similarity">
    <text evidence="1">Belongs to the bZIP family. NFIL3 subfamily.</text>
</comment>
<dbReference type="GO" id="GO:0003700">
    <property type="term" value="F:DNA-binding transcription factor activity"/>
    <property type="evidence" value="ECO:0007669"/>
    <property type="project" value="InterPro"/>
</dbReference>
<feature type="compositionally biased region" description="Basic and acidic residues" evidence="7">
    <location>
        <begin position="326"/>
        <end position="335"/>
    </location>
</feature>
<gene>
    <name evidence="9" type="ORF">RRG08_029924</name>
</gene>
<feature type="compositionally biased region" description="Low complexity" evidence="7">
    <location>
        <begin position="132"/>
        <end position="148"/>
    </location>
</feature>
<feature type="domain" description="BZIP" evidence="8">
    <location>
        <begin position="213"/>
        <end position="267"/>
    </location>
</feature>
<dbReference type="InterPro" id="IPR047229">
    <property type="entry name" value="NFIL3-like"/>
</dbReference>
<dbReference type="PANTHER" id="PTHR15284">
    <property type="entry name" value="NUCLEAR FACTOR INTERLEUKIN-3-REGULATED PROTEIN"/>
    <property type="match status" value="1"/>
</dbReference>
<dbReference type="Pfam" id="PF07716">
    <property type="entry name" value="bZIP_2"/>
    <property type="match status" value="1"/>
</dbReference>
<dbReference type="Proteomes" id="UP001283361">
    <property type="component" value="Unassembled WGS sequence"/>
</dbReference>
<feature type="region of interest" description="Disordered" evidence="7">
    <location>
        <begin position="375"/>
        <end position="438"/>
    </location>
</feature>
<dbReference type="PROSITE" id="PS00036">
    <property type="entry name" value="BZIP_BASIC"/>
    <property type="match status" value="1"/>
</dbReference>
<dbReference type="GO" id="GO:0005634">
    <property type="term" value="C:nucleus"/>
    <property type="evidence" value="ECO:0007669"/>
    <property type="project" value="TreeGrafter"/>
</dbReference>
<evidence type="ECO:0000256" key="1">
    <source>
        <dbReference type="ARBA" id="ARBA00006079"/>
    </source>
</evidence>
<dbReference type="PANTHER" id="PTHR15284:SF0">
    <property type="entry name" value="GH23983P"/>
    <property type="match status" value="1"/>
</dbReference>
<keyword evidence="6" id="KW-0175">Coiled coil</keyword>
<evidence type="ECO:0000256" key="7">
    <source>
        <dbReference type="SAM" id="MobiDB-lite"/>
    </source>
</evidence>
<evidence type="ECO:0000313" key="10">
    <source>
        <dbReference type="Proteomes" id="UP001283361"/>
    </source>
</evidence>
<feature type="coiled-coil region" evidence="6">
    <location>
        <begin position="238"/>
        <end position="265"/>
    </location>
</feature>
<accession>A0AAE0ZJ40</accession>
<evidence type="ECO:0000313" key="9">
    <source>
        <dbReference type="EMBL" id="KAK3770268.1"/>
    </source>
</evidence>
<keyword evidence="10" id="KW-1185">Reference proteome</keyword>
<keyword evidence="5" id="KW-0539">Nucleus</keyword>
<keyword evidence="3" id="KW-0238">DNA-binding</keyword>
<dbReference type="SUPFAM" id="SSF57959">
    <property type="entry name" value="Leucine zipper domain"/>
    <property type="match status" value="1"/>
</dbReference>
<dbReference type="PROSITE" id="PS50217">
    <property type="entry name" value="BZIP"/>
    <property type="match status" value="1"/>
</dbReference>
<feature type="region of interest" description="Disordered" evidence="7">
    <location>
        <begin position="113"/>
        <end position="160"/>
    </location>
</feature>
<feature type="region of interest" description="Disordered" evidence="7">
    <location>
        <begin position="50"/>
        <end position="77"/>
    </location>
</feature>
<comment type="caution">
    <text evidence="9">The sequence shown here is derived from an EMBL/GenBank/DDBJ whole genome shotgun (WGS) entry which is preliminary data.</text>
</comment>
<feature type="compositionally biased region" description="Polar residues" evidence="7">
    <location>
        <begin position="377"/>
        <end position="390"/>
    </location>
</feature>
<dbReference type="SMART" id="SM00338">
    <property type="entry name" value="BRLZ"/>
    <property type="match status" value="1"/>
</dbReference>
<sequence length="477" mass="53227">MKAAYRPGPDHHQFVHGMQCAAVKQEPMESSSSDSDLPVDMTIAQRDALYKPRDQHVSPNSFRPHDSVALPRDFEQSPERGRFHHSMFQAHISASLGQHVLSSPYNQHMYSHSHMAEENQPRRPGSNKRKQAAPLPHSPSAPSVHHSPPSQPPDSEDEISHMRAGKDDMANISLVMGKDWRSSSMNSDHRLQTRTSSGHQRARREFVPDEKKDTSYWCKRLKNNDSARRSRVKRKALEKLMESRLLELQKENIELRHEMAAMERRYNVKRNSSSGDGEDTESSDTVPPSTDRENLSHVISDDSPSPSSQDKLSTDEKLECASAGSDDSRSNDDSRMYSVGSVSALHRSLGLSRHERVDSLLSTSSSLASLRSVGSLATSGNSSRPTSCMSADSAGIRLDKTGALDLTSDHSNRSTPARDSPDDIKSRPHSGLSNESSILEDAAAVMRSMKNFPLKCRWKREMQSAQGSPVEERRDWQ</sequence>
<evidence type="ECO:0000256" key="5">
    <source>
        <dbReference type="ARBA" id="ARBA00023242"/>
    </source>
</evidence>
<evidence type="ECO:0000256" key="3">
    <source>
        <dbReference type="ARBA" id="ARBA00023125"/>
    </source>
</evidence>
<evidence type="ECO:0000256" key="4">
    <source>
        <dbReference type="ARBA" id="ARBA00023163"/>
    </source>
</evidence>
<evidence type="ECO:0000256" key="2">
    <source>
        <dbReference type="ARBA" id="ARBA00023015"/>
    </source>
</evidence>
<keyword evidence="2" id="KW-0805">Transcription regulation</keyword>
<dbReference type="InterPro" id="IPR004827">
    <property type="entry name" value="bZIP"/>
</dbReference>
<feature type="region of interest" description="Disordered" evidence="7">
    <location>
        <begin position="179"/>
        <end position="212"/>
    </location>
</feature>
<protein>
    <recommendedName>
        <fullName evidence="8">BZIP domain-containing protein</fullName>
    </recommendedName>
</protein>
<proteinExistence type="inferred from homology"/>
<reference evidence="9" key="1">
    <citation type="journal article" date="2023" name="G3 (Bethesda)">
        <title>A reference genome for the long-term kleptoplast-retaining sea slug Elysia crispata morphotype clarki.</title>
        <authorList>
            <person name="Eastman K.E."/>
            <person name="Pendleton A.L."/>
            <person name="Shaikh M.A."/>
            <person name="Suttiyut T."/>
            <person name="Ogas R."/>
            <person name="Tomko P."/>
            <person name="Gavelis G."/>
            <person name="Widhalm J.R."/>
            <person name="Wisecaver J.H."/>
        </authorList>
    </citation>
    <scope>NUCLEOTIDE SEQUENCE</scope>
    <source>
        <strain evidence="9">ECLA1</strain>
    </source>
</reference>
<feature type="region of interest" description="Disordered" evidence="7">
    <location>
        <begin position="457"/>
        <end position="477"/>
    </location>
</feature>
<dbReference type="AlphaFoldDB" id="A0AAE0ZJ40"/>
<dbReference type="GO" id="GO:0007623">
    <property type="term" value="P:circadian rhythm"/>
    <property type="evidence" value="ECO:0007669"/>
    <property type="project" value="TreeGrafter"/>
</dbReference>
<dbReference type="Gene3D" id="1.20.5.170">
    <property type="match status" value="1"/>
</dbReference>
<evidence type="ECO:0000256" key="6">
    <source>
        <dbReference type="SAM" id="Coils"/>
    </source>
</evidence>
<keyword evidence="4" id="KW-0804">Transcription</keyword>
<dbReference type="EMBL" id="JAWDGP010003856">
    <property type="protein sequence ID" value="KAK3770268.1"/>
    <property type="molecule type" value="Genomic_DNA"/>
</dbReference>